<evidence type="ECO:0000256" key="6">
    <source>
        <dbReference type="ARBA" id="ARBA00022723"/>
    </source>
</evidence>
<sequence>MGFRDKDYSFHNFGSTFYEVYCMVCNTVLGKTYVASPPDLDHIRGAFTLAAETLNSYEVGSSDVSLSMNADVTNKALDERLQKLQYVVCILEERIKKLEGVVCPHDNPSTSDYNHVPDQNIKLQDRESVTSSESALCSDIGLRQPLSGMVEHHDDHGSVVTRQNDGSDQSVPLEYLLDGNRRLKRKRAR</sequence>
<evidence type="ECO:0000256" key="11">
    <source>
        <dbReference type="ARBA" id="ARBA00023328"/>
    </source>
</evidence>
<feature type="compositionally biased region" description="Polar residues" evidence="12">
    <location>
        <begin position="160"/>
        <end position="170"/>
    </location>
</feature>
<evidence type="ECO:0000256" key="7">
    <source>
        <dbReference type="ARBA" id="ARBA00022776"/>
    </source>
</evidence>
<keyword evidence="10" id="KW-0131">Cell cycle</keyword>
<keyword evidence="8" id="KW-0862">Zinc</keyword>
<feature type="region of interest" description="Disordered" evidence="12">
    <location>
        <begin position="148"/>
        <end position="171"/>
    </location>
</feature>
<evidence type="ECO:0000313" key="14">
    <source>
        <dbReference type="EMBL" id="WAR09300.1"/>
    </source>
</evidence>
<dbReference type="InterPro" id="IPR004910">
    <property type="entry name" value="Yippee/Mis18/Cereblon"/>
</dbReference>
<evidence type="ECO:0000256" key="1">
    <source>
        <dbReference type="ARBA" id="ARBA00003694"/>
    </source>
</evidence>
<evidence type="ECO:0000259" key="13">
    <source>
        <dbReference type="PROSITE" id="PS51793"/>
    </source>
</evidence>
<reference evidence="14" key="1">
    <citation type="submission" date="2022-11" db="EMBL/GenBank/DDBJ databases">
        <title>Centuries of genome instability and evolution in soft-shell clam transmissible cancer (bioRxiv).</title>
        <authorList>
            <person name="Hart S.F.M."/>
            <person name="Yonemitsu M.A."/>
            <person name="Giersch R.M."/>
            <person name="Beal B.F."/>
            <person name="Arriagada G."/>
            <person name="Davis B.W."/>
            <person name="Ostrander E.A."/>
            <person name="Goff S.P."/>
            <person name="Metzger M.J."/>
        </authorList>
    </citation>
    <scope>NUCLEOTIDE SEQUENCE</scope>
    <source>
        <strain evidence="14">MELC-2E11</strain>
        <tissue evidence="14">Siphon/mantle</tissue>
    </source>
</reference>
<evidence type="ECO:0000256" key="2">
    <source>
        <dbReference type="ARBA" id="ARBA00004123"/>
    </source>
</evidence>
<name>A0ABY7EHF0_MYAAR</name>
<comment type="function">
    <text evidence="1">Required for recruitment of CENPA to centromeres and normal chromosome segregation during mitosis.</text>
</comment>
<keyword evidence="4" id="KW-0158">Chromosome</keyword>
<dbReference type="PROSITE" id="PS51793">
    <property type="entry name" value="MIS18"/>
    <property type="match status" value="1"/>
</dbReference>
<evidence type="ECO:0000256" key="9">
    <source>
        <dbReference type="ARBA" id="ARBA00023242"/>
    </source>
</evidence>
<accession>A0ABY7EHF0</accession>
<dbReference type="PANTHER" id="PTHR16431">
    <property type="entry name" value="NEUROGENIC PROTEIN MASTERMIND"/>
    <property type="match status" value="1"/>
</dbReference>
<evidence type="ECO:0000256" key="12">
    <source>
        <dbReference type="SAM" id="MobiDB-lite"/>
    </source>
</evidence>
<comment type="subcellular location">
    <subcellularLocation>
        <location evidence="3">Chromosome</location>
        <location evidence="3">Centromere</location>
    </subcellularLocation>
    <subcellularLocation>
        <location evidence="2">Nucleus</location>
    </subcellularLocation>
</comment>
<dbReference type="EMBL" id="CP111017">
    <property type="protein sequence ID" value="WAR09300.1"/>
    <property type="molecule type" value="Genomic_DNA"/>
</dbReference>
<dbReference type="InterPro" id="IPR034752">
    <property type="entry name" value="Mis18"/>
</dbReference>
<protein>
    <recommendedName>
        <fullName evidence="13">Mis18 domain-containing protein</fullName>
    </recommendedName>
</protein>
<gene>
    <name evidence="14" type="ORF">MAR_019258</name>
</gene>
<keyword evidence="6" id="KW-0479">Metal-binding</keyword>
<proteinExistence type="predicted"/>
<evidence type="ECO:0000256" key="8">
    <source>
        <dbReference type="ARBA" id="ARBA00022833"/>
    </source>
</evidence>
<keyword evidence="7" id="KW-0498">Mitosis</keyword>
<organism evidence="14 15">
    <name type="scientific">Mya arenaria</name>
    <name type="common">Soft-shell clam</name>
    <dbReference type="NCBI Taxonomy" id="6604"/>
    <lineage>
        <taxon>Eukaryota</taxon>
        <taxon>Metazoa</taxon>
        <taxon>Spiralia</taxon>
        <taxon>Lophotrochozoa</taxon>
        <taxon>Mollusca</taxon>
        <taxon>Bivalvia</taxon>
        <taxon>Autobranchia</taxon>
        <taxon>Heteroconchia</taxon>
        <taxon>Euheterodonta</taxon>
        <taxon>Imparidentia</taxon>
        <taxon>Neoheterodontei</taxon>
        <taxon>Myida</taxon>
        <taxon>Myoidea</taxon>
        <taxon>Myidae</taxon>
        <taxon>Mya</taxon>
    </lineage>
</organism>
<evidence type="ECO:0000313" key="15">
    <source>
        <dbReference type="Proteomes" id="UP001164746"/>
    </source>
</evidence>
<dbReference type="PANTHER" id="PTHR16431:SF1">
    <property type="entry name" value="NEUROGENIC PROTEIN MASTERMIND"/>
    <property type="match status" value="1"/>
</dbReference>
<feature type="domain" description="Mis18" evidence="13">
    <location>
        <begin position="1"/>
        <end position="59"/>
    </location>
</feature>
<evidence type="ECO:0000256" key="4">
    <source>
        <dbReference type="ARBA" id="ARBA00022454"/>
    </source>
</evidence>
<evidence type="ECO:0000256" key="10">
    <source>
        <dbReference type="ARBA" id="ARBA00023306"/>
    </source>
</evidence>
<keyword evidence="15" id="KW-1185">Reference proteome</keyword>
<dbReference type="Pfam" id="PF03226">
    <property type="entry name" value="Yippee-Mis18"/>
    <property type="match status" value="1"/>
</dbReference>
<keyword evidence="9" id="KW-0539">Nucleus</keyword>
<keyword evidence="11" id="KW-0137">Centromere</keyword>
<keyword evidence="5" id="KW-0132">Cell division</keyword>
<evidence type="ECO:0000256" key="5">
    <source>
        <dbReference type="ARBA" id="ARBA00022618"/>
    </source>
</evidence>
<evidence type="ECO:0000256" key="3">
    <source>
        <dbReference type="ARBA" id="ARBA00004584"/>
    </source>
</evidence>
<dbReference type="Proteomes" id="UP001164746">
    <property type="component" value="Chromosome 6"/>
</dbReference>